<dbReference type="InterPro" id="IPR012337">
    <property type="entry name" value="RNaseH-like_sf"/>
</dbReference>
<dbReference type="InterPro" id="IPR008333">
    <property type="entry name" value="Cbr1-like_FAD-bd_dom"/>
</dbReference>
<evidence type="ECO:0000256" key="15">
    <source>
        <dbReference type="ARBA" id="ARBA00023128"/>
    </source>
</evidence>
<dbReference type="InterPro" id="IPR017938">
    <property type="entry name" value="Riboflavin_synthase-like_b-brl"/>
</dbReference>
<protein>
    <recommendedName>
        <fullName evidence="4">cytochrome-b5 reductase</fullName>
        <ecNumber evidence="4">1.6.2.2</ecNumber>
    </recommendedName>
</protein>
<comment type="cofactor">
    <cofactor evidence="1">
        <name>FAD</name>
        <dbReference type="ChEBI" id="CHEBI:57692"/>
    </cofactor>
</comment>
<keyword evidence="11" id="KW-0274">FAD</keyword>
<dbReference type="InterPro" id="IPR041373">
    <property type="entry name" value="RT_RNaseH"/>
</dbReference>
<evidence type="ECO:0000256" key="8">
    <source>
        <dbReference type="ARBA" id="ARBA00022722"/>
    </source>
</evidence>
<dbReference type="InterPro" id="IPR043502">
    <property type="entry name" value="DNA/RNA_pol_sf"/>
</dbReference>
<evidence type="ECO:0000256" key="11">
    <source>
        <dbReference type="ARBA" id="ARBA00022827"/>
    </source>
</evidence>
<name>A0A388LR41_CHABU</name>
<sequence>MDKVTQAVGELKELVPWLLKDPAGLGILVAVGVIAVSAIVFLYFSSASSASSKSRSLQGRVALNKDEWRAFKLIKKEIVTHDTRRFVFALPSPNMVLGLPIGQHVLVRGRDSDGNEFSRPYTPTSLDSDLGILELVVKVYPSGKMSQFLDNIKVGEGVEFKGPKTLQQGDERQLRAERRARALAASRAAANAATREQAAAASAAAMASAAASSAASAAASSPGTLLGMPHGSPGTSGSMSSGRSISQMAGSQLSPLTPRGRELLELQQVERIRERLERELKQATDREREIKNRAARLDTLEADKAALEGLDESAMSDQLKILKNNMLSLHAHVDSRLDFMQNSLDQILDLLQRPGYRPAAQSSLSLTAMSGPFHVQAGTQPSDTSAAAAQTVASSSSGPAVQQPVPQQGQSQGQWYPKTPMKPPLAFSGEKKDEELNTWLRTVLVWVKAKRTLQEEEVITVASYLEVLAQQDGKKLRPIEYVSKKMPSKKLAKSTYERELYALYKALVHWRHFLLGRFFYLRTDHQTLKWIKTQPALSDALKRWMEVIDQYDFKLEYLKGEYNKVADALFHRADYLGALVSEFGVSEEVTQSLVGAYQEDTVMMDIMRKLQAKDKATERHSVSMDFMDTLVTSKSGKRHIFVIIDRFTKYARLVAMPETARTDHVIKLFMDNWVRDFGLPKSIASGRDVRFTSELWKKTAEHMGSQLQMTSGNHPEANGQAEQMNRVVQHLLRHYIKPSQDDWDEKLPLIASLYNNVVHSSTDVSPNQLHLGWKPISALDFLLPENRSYATPGTLEYGVQYEKLLQQAVEHIKKAQQAMIASKNKHRRQSSFQALVCGPLPMTKAMGGHLDAVGYSPEQQFRF</sequence>
<gene>
    <name evidence="21" type="ORF">CBR_g39038</name>
</gene>
<reference evidence="21 22" key="1">
    <citation type="journal article" date="2018" name="Cell">
        <title>The Chara Genome: Secondary Complexity and Implications for Plant Terrestrialization.</title>
        <authorList>
            <person name="Nishiyama T."/>
            <person name="Sakayama H."/>
            <person name="Vries J.D."/>
            <person name="Buschmann H."/>
            <person name="Saint-Marcoux D."/>
            <person name="Ullrich K.K."/>
            <person name="Haas F.B."/>
            <person name="Vanderstraeten L."/>
            <person name="Becker D."/>
            <person name="Lang D."/>
            <person name="Vosolsobe S."/>
            <person name="Rombauts S."/>
            <person name="Wilhelmsson P.K.I."/>
            <person name="Janitza P."/>
            <person name="Kern R."/>
            <person name="Heyl A."/>
            <person name="Rumpler F."/>
            <person name="Villalobos L.I.A.C."/>
            <person name="Clay J.M."/>
            <person name="Skokan R."/>
            <person name="Toyoda A."/>
            <person name="Suzuki Y."/>
            <person name="Kagoshima H."/>
            <person name="Schijlen E."/>
            <person name="Tajeshwar N."/>
            <person name="Catarino B."/>
            <person name="Hetherington A.J."/>
            <person name="Saltykova A."/>
            <person name="Bonnot C."/>
            <person name="Breuninger H."/>
            <person name="Symeonidi A."/>
            <person name="Radhakrishnan G.V."/>
            <person name="Van Nieuwerburgh F."/>
            <person name="Deforce D."/>
            <person name="Chang C."/>
            <person name="Karol K.G."/>
            <person name="Hedrich R."/>
            <person name="Ulvskov P."/>
            <person name="Glockner G."/>
            <person name="Delwiche C.F."/>
            <person name="Petrasek J."/>
            <person name="Van de Peer Y."/>
            <person name="Friml J."/>
            <person name="Beilby M."/>
            <person name="Dolan L."/>
            <person name="Kohara Y."/>
            <person name="Sugano S."/>
            <person name="Fujiyama A."/>
            <person name="Delaux P.-M."/>
            <person name="Quint M."/>
            <person name="TheiBen G."/>
            <person name="Hagemann M."/>
            <person name="Harholt J."/>
            <person name="Dunand C."/>
            <person name="Zachgo S."/>
            <person name="Langdale J."/>
            <person name="Maumus F."/>
            <person name="Straeten D.V.D."/>
            <person name="Gould S.B."/>
            <person name="Rensing S.A."/>
        </authorList>
    </citation>
    <scope>NUCLEOTIDE SEQUENCE [LARGE SCALE GENOMIC DNA]</scope>
    <source>
        <strain evidence="21 22">S276</strain>
    </source>
</reference>
<comment type="caution">
    <text evidence="21">The sequence shown here is derived from an EMBL/GenBank/DDBJ whole genome shotgun (WGS) entry which is preliminary data.</text>
</comment>
<dbReference type="PROSITE" id="PS50994">
    <property type="entry name" value="INTEGRASE"/>
    <property type="match status" value="1"/>
</dbReference>
<evidence type="ECO:0000256" key="10">
    <source>
        <dbReference type="ARBA" id="ARBA00022801"/>
    </source>
</evidence>
<keyword evidence="10" id="KW-0378">Hydrolase</keyword>
<dbReference type="Pfam" id="PF00970">
    <property type="entry name" value="FAD_binding_6"/>
    <property type="match status" value="1"/>
</dbReference>
<dbReference type="SUPFAM" id="SSF56672">
    <property type="entry name" value="DNA/RNA polymerases"/>
    <property type="match status" value="1"/>
</dbReference>
<dbReference type="GO" id="GO:0015074">
    <property type="term" value="P:DNA integration"/>
    <property type="evidence" value="ECO:0007669"/>
    <property type="project" value="InterPro"/>
</dbReference>
<evidence type="ECO:0000256" key="1">
    <source>
        <dbReference type="ARBA" id="ARBA00001974"/>
    </source>
</evidence>
<keyword evidence="8" id="KW-0540">Nuclease</keyword>
<dbReference type="EC" id="1.6.2.2" evidence="4"/>
<keyword evidence="15" id="KW-0496">Mitochondrion</keyword>
<dbReference type="InterPro" id="IPR017927">
    <property type="entry name" value="FAD-bd_FR_type"/>
</dbReference>
<evidence type="ECO:0000256" key="5">
    <source>
        <dbReference type="ARBA" id="ARBA00022630"/>
    </source>
</evidence>
<proteinExistence type="inferred from homology"/>
<dbReference type="PANTHER" id="PTHR37984:SF5">
    <property type="entry name" value="PROTEIN NYNRIN-LIKE"/>
    <property type="match status" value="1"/>
</dbReference>
<keyword evidence="9" id="KW-0255">Endonuclease</keyword>
<evidence type="ECO:0000256" key="9">
    <source>
        <dbReference type="ARBA" id="ARBA00022759"/>
    </source>
</evidence>
<feature type="domain" description="Integrase catalytic" evidence="19">
    <location>
        <begin position="614"/>
        <end position="774"/>
    </location>
</feature>
<dbReference type="FunFam" id="2.40.30.10:FF:000032">
    <property type="entry name" value="NADH-cytochrome b5 reductase"/>
    <property type="match status" value="1"/>
</dbReference>
<evidence type="ECO:0000256" key="18">
    <source>
        <dbReference type="SAM" id="Phobius"/>
    </source>
</evidence>
<dbReference type="OrthoDB" id="2013610at2759"/>
<dbReference type="InterPro" id="IPR001584">
    <property type="entry name" value="Integrase_cat-core"/>
</dbReference>
<keyword evidence="18" id="KW-0472">Membrane</keyword>
<dbReference type="Gene3D" id="3.30.420.10">
    <property type="entry name" value="Ribonuclease H-like superfamily/Ribonuclease H"/>
    <property type="match status" value="1"/>
</dbReference>
<feature type="coiled-coil region" evidence="16">
    <location>
        <begin position="259"/>
        <end position="300"/>
    </location>
</feature>
<evidence type="ECO:0000256" key="4">
    <source>
        <dbReference type="ARBA" id="ARBA00012011"/>
    </source>
</evidence>
<feature type="domain" description="FAD-binding FR-type" evidence="20">
    <location>
        <begin position="66"/>
        <end position="170"/>
    </location>
</feature>
<dbReference type="SUPFAM" id="SSF53098">
    <property type="entry name" value="Ribonuclease H-like"/>
    <property type="match status" value="1"/>
</dbReference>
<dbReference type="GO" id="GO:0003964">
    <property type="term" value="F:RNA-directed DNA polymerase activity"/>
    <property type="evidence" value="ECO:0007669"/>
    <property type="project" value="UniProtKB-KW"/>
</dbReference>
<evidence type="ECO:0000256" key="16">
    <source>
        <dbReference type="SAM" id="Coils"/>
    </source>
</evidence>
<comment type="similarity">
    <text evidence="3">Belongs to the flavoprotein pyridine nucleotide cytochrome reductase family.</text>
</comment>
<dbReference type="Pfam" id="PF17917">
    <property type="entry name" value="RT_RNaseH"/>
    <property type="match status" value="1"/>
</dbReference>
<dbReference type="GO" id="GO:0004519">
    <property type="term" value="F:endonuclease activity"/>
    <property type="evidence" value="ECO:0007669"/>
    <property type="project" value="UniProtKB-KW"/>
</dbReference>
<comment type="subcellular location">
    <subcellularLocation>
        <location evidence="2">Mitochondrion</location>
    </subcellularLocation>
</comment>
<dbReference type="EMBL" id="BFEA01000485">
    <property type="protein sequence ID" value="GBG84662.1"/>
    <property type="molecule type" value="Genomic_DNA"/>
</dbReference>
<keyword evidence="22" id="KW-1185">Reference proteome</keyword>
<dbReference type="GO" id="GO:0003676">
    <property type="term" value="F:nucleic acid binding"/>
    <property type="evidence" value="ECO:0007669"/>
    <property type="project" value="InterPro"/>
</dbReference>
<dbReference type="GO" id="GO:0016787">
    <property type="term" value="F:hydrolase activity"/>
    <property type="evidence" value="ECO:0007669"/>
    <property type="project" value="UniProtKB-KW"/>
</dbReference>
<dbReference type="Proteomes" id="UP000265515">
    <property type="component" value="Unassembled WGS sequence"/>
</dbReference>
<dbReference type="Gene3D" id="2.40.30.10">
    <property type="entry name" value="Translation factors"/>
    <property type="match status" value="1"/>
</dbReference>
<feature type="compositionally biased region" description="Low complexity" evidence="17">
    <location>
        <begin position="231"/>
        <end position="246"/>
    </location>
</feature>
<keyword evidence="7" id="KW-0548">Nucleotidyltransferase</keyword>
<dbReference type="GO" id="GO:0090524">
    <property type="term" value="F:cytochrome-b5 reductase activity, acting on NADH"/>
    <property type="evidence" value="ECO:0007669"/>
    <property type="project" value="UniProtKB-EC"/>
</dbReference>
<keyword evidence="18" id="KW-1133">Transmembrane helix</keyword>
<evidence type="ECO:0000313" key="22">
    <source>
        <dbReference type="Proteomes" id="UP000265515"/>
    </source>
</evidence>
<keyword evidence="5" id="KW-0285">Flavoprotein</keyword>
<evidence type="ECO:0000256" key="14">
    <source>
        <dbReference type="ARBA" id="ARBA00023027"/>
    </source>
</evidence>
<feature type="compositionally biased region" description="Low complexity" evidence="17">
    <location>
        <begin position="385"/>
        <end position="414"/>
    </location>
</feature>
<organism evidence="21 22">
    <name type="scientific">Chara braunii</name>
    <name type="common">Braun's stonewort</name>
    <dbReference type="NCBI Taxonomy" id="69332"/>
    <lineage>
        <taxon>Eukaryota</taxon>
        <taxon>Viridiplantae</taxon>
        <taxon>Streptophyta</taxon>
        <taxon>Charophyceae</taxon>
        <taxon>Charales</taxon>
        <taxon>Characeae</taxon>
        <taxon>Chara</taxon>
    </lineage>
</organism>
<evidence type="ECO:0000256" key="12">
    <source>
        <dbReference type="ARBA" id="ARBA00022918"/>
    </source>
</evidence>
<evidence type="ECO:0000259" key="19">
    <source>
        <dbReference type="PROSITE" id="PS50994"/>
    </source>
</evidence>
<keyword evidence="14" id="KW-0520">NAD</keyword>
<keyword evidence="18" id="KW-0812">Transmembrane</keyword>
<dbReference type="AlphaFoldDB" id="A0A388LR41"/>
<evidence type="ECO:0000256" key="6">
    <source>
        <dbReference type="ARBA" id="ARBA00022679"/>
    </source>
</evidence>
<feature type="region of interest" description="Disordered" evidence="17">
    <location>
        <begin position="220"/>
        <end position="257"/>
    </location>
</feature>
<keyword evidence="13" id="KW-0560">Oxidoreductase</keyword>
<feature type="region of interest" description="Disordered" evidence="17">
    <location>
        <begin position="374"/>
        <end position="421"/>
    </location>
</feature>
<evidence type="ECO:0000256" key="7">
    <source>
        <dbReference type="ARBA" id="ARBA00022695"/>
    </source>
</evidence>
<evidence type="ECO:0000259" key="20">
    <source>
        <dbReference type="PROSITE" id="PS51384"/>
    </source>
</evidence>
<keyword evidence="6" id="KW-0808">Transferase</keyword>
<evidence type="ECO:0000256" key="17">
    <source>
        <dbReference type="SAM" id="MobiDB-lite"/>
    </source>
</evidence>
<dbReference type="GO" id="GO:0005739">
    <property type="term" value="C:mitochondrion"/>
    <property type="evidence" value="ECO:0007669"/>
    <property type="project" value="UniProtKB-SubCell"/>
</dbReference>
<dbReference type="InterPro" id="IPR050951">
    <property type="entry name" value="Retrovirus_Pol_polyprotein"/>
</dbReference>
<evidence type="ECO:0000256" key="2">
    <source>
        <dbReference type="ARBA" id="ARBA00004173"/>
    </source>
</evidence>
<dbReference type="PANTHER" id="PTHR37984">
    <property type="entry name" value="PROTEIN CBG26694"/>
    <property type="match status" value="1"/>
</dbReference>
<keyword evidence="12" id="KW-0695">RNA-directed DNA polymerase</keyword>
<dbReference type="CDD" id="cd06183">
    <property type="entry name" value="cyt_b5_reduct_like"/>
    <property type="match status" value="1"/>
</dbReference>
<accession>A0A388LR41</accession>
<evidence type="ECO:0000313" key="21">
    <source>
        <dbReference type="EMBL" id="GBG84662.1"/>
    </source>
</evidence>
<dbReference type="CDD" id="cd09274">
    <property type="entry name" value="RNase_HI_RT_Ty3"/>
    <property type="match status" value="1"/>
</dbReference>
<keyword evidence="16" id="KW-0175">Coiled coil</keyword>
<evidence type="ECO:0000256" key="13">
    <source>
        <dbReference type="ARBA" id="ARBA00023002"/>
    </source>
</evidence>
<dbReference type="InterPro" id="IPR036397">
    <property type="entry name" value="RNaseH_sf"/>
</dbReference>
<evidence type="ECO:0000256" key="3">
    <source>
        <dbReference type="ARBA" id="ARBA00006105"/>
    </source>
</evidence>
<dbReference type="STRING" id="69332.A0A388LR41"/>
<dbReference type="PROSITE" id="PS51384">
    <property type="entry name" value="FAD_FR"/>
    <property type="match status" value="1"/>
</dbReference>
<feature type="transmembrane region" description="Helical" evidence="18">
    <location>
        <begin position="23"/>
        <end position="45"/>
    </location>
</feature>
<dbReference type="SUPFAM" id="SSF63380">
    <property type="entry name" value="Riboflavin synthase domain-like"/>
    <property type="match status" value="1"/>
</dbReference>
<dbReference type="Gramene" id="GBG84662">
    <property type="protein sequence ID" value="GBG84662"/>
    <property type="gene ID" value="CBR_g39038"/>
</dbReference>